<name>A0A6J5KVF5_9CAUD</name>
<dbReference type="EMBL" id="LR798231">
    <property type="protein sequence ID" value="CAB5208921.1"/>
    <property type="molecule type" value="Genomic_DNA"/>
</dbReference>
<sequence>MHPLIGDLSSLKDTELETKINDLTRKYFSSHNVEVQSQIIMVLDTYKEELANRRTAEYNKMMNNRDKGLDKLINVS</sequence>
<dbReference type="EMBL" id="LR796187">
    <property type="protein sequence ID" value="CAB4125991.1"/>
    <property type="molecule type" value="Genomic_DNA"/>
</dbReference>
<protein>
    <submittedName>
        <fullName evidence="1">Uncharacterized protein</fullName>
    </submittedName>
</protein>
<evidence type="ECO:0000313" key="2">
    <source>
        <dbReference type="EMBL" id="CAB5208921.1"/>
    </source>
</evidence>
<proteinExistence type="predicted"/>
<evidence type="ECO:0000313" key="1">
    <source>
        <dbReference type="EMBL" id="CAB4125991.1"/>
    </source>
</evidence>
<organism evidence="1">
    <name type="scientific">uncultured Caudovirales phage</name>
    <dbReference type="NCBI Taxonomy" id="2100421"/>
    <lineage>
        <taxon>Viruses</taxon>
        <taxon>Duplodnaviria</taxon>
        <taxon>Heunggongvirae</taxon>
        <taxon>Uroviricota</taxon>
        <taxon>Caudoviricetes</taxon>
        <taxon>Peduoviridae</taxon>
        <taxon>Maltschvirus</taxon>
        <taxon>Maltschvirus maltsch</taxon>
    </lineage>
</organism>
<gene>
    <name evidence="2" type="ORF">UFOVP181_247</name>
    <name evidence="1" type="ORF">UFOVP57_392</name>
</gene>
<reference evidence="1" key="1">
    <citation type="submission" date="2020-04" db="EMBL/GenBank/DDBJ databases">
        <authorList>
            <person name="Chiriac C."/>
            <person name="Salcher M."/>
            <person name="Ghai R."/>
            <person name="Kavagutti S V."/>
        </authorList>
    </citation>
    <scope>NUCLEOTIDE SEQUENCE</scope>
</reference>
<accession>A0A6J5KVF5</accession>